<feature type="transmembrane region" description="Helical" evidence="1">
    <location>
        <begin position="81"/>
        <end position="104"/>
    </location>
</feature>
<reference evidence="3 4" key="1">
    <citation type="journal article" date="2019" name="Sci. Rep.">
        <title>A high-quality genome of Eragrostis curvula grass provides insights into Poaceae evolution and supports new strategies to enhance forage quality.</title>
        <authorList>
            <person name="Carballo J."/>
            <person name="Santos B.A.C.M."/>
            <person name="Zappacosta D."/>
            <person name="Garbus I."/>
            <person name="Selva J.P."/>
            <person name="Gallo C.A."/>
            <person name="Diaz A."/>
            <person name="Albertini E."/>
            <person name="Caccamo M."/>
            <person name="Echenique V."/>
        </authorList>
    </citation>
    <scope>NUCLEOTIDE SEQUENCE [LARGE SCALE GENOMIC DNA]</scope>
    <source>
        <strain evidence="4">cv. Victoria</strain>
        <tissue evidence="3">Leaf</tissue>
    </source>
</reference>
<dbReference type="PANTHER" id="PTHR33374">
    <property type="entry name" value="ARABINOGALACTAN PROTEIN 20"/>
    <property type="match status" value="1"/>
</dbReference>
<proteinExistence type="predicted"/>
<keyword evidence="1" id="KW-0812">Transmembrane</keyword>
<organism evidence="3 4">
    <name type="scientific">Eragrostis curvula</name>
    <name type="common">weeping love grass</name>
    <dbReference type="NCBI Taxonomy" id="38414"/>
    <lineage>
        <taxon>Eukaryota</taxon>
        <taxon>Viridiplantae</taxon>
        <taxon>Streptophyta</taxon>
        <taxon>Embryophyta</taxon>
        <taxon>Tracheophyta</taxon>
        <taxon>Spermatophyta</taxon>
        <taxon>Magnoliopsida</taxon>
        <taxon>Liliopsida</taxon>
        <taxon>Poales</taxon>
        <taxon>Poaceae</taxon>
        <taxon>PACMAD clade</taxon>
        <taxon>Chloridoideae</taxon>
        <taxon>Eragrostideae</taxon>
        <taxon>Eragrostidinae</taxon>
        <taxon>Eragrostis</taxon>
    </lineage>
</organism>
<evidence type="ECO:0000313" key="4">
    <source>
        <dbReference type="Proteomes" id="UP000324897"/>
    </source>
</evidence>
<keyword evidence="1" id="KW-1133">Transmembrane helix</keyword>
<keyword evidence="4" id="KW-1185">Reference proteome</keyword>
<dbReference type="AlphaFoldDB" id="A0A5J9VC96"/>
<comment type="caution">
    <text evidence="3">The sequence shown here is derived from an EMBL/GenBank/DDBJ whole genome shotgun (WGS) entry which is preliminary data.</text>
</comment>
<feature type="signal peptide" evidence="2">
    <location>
        <begin position="1"/>
        <end position="24"/>
    </location>
</feature>
<dbReference type="InterPro" id="IPR009424">
    <property type="entry name" value="AGP16/20/22/41"/>
</dbReference>
<accession>A0A5J9VC96</accession>
<keyword evidence="1" id="KW-0472">Membrane</keyword>
<feature type="chain" id="PRO_5023908091" evidence="2">
    <location>
        <begin position="25"/>
        <end position="145"/>
    </location>
</feature>
<evidence type="ECO:0000256" key="2">
    <source>
        <dbReference type="SAM" id="SignalP"/>
    </source>
</evidence>
<dbReference type="Proteomes" id="UP000324897">
    <property type="component" value="Unassembled WGS sequence"/>
</dbReference>
<feature type="transmembrane region" description="Helical" evidence="1">
    <location>
        <begin position="40"/>
        <end position="60"/>
    </location>
</feature>
<feature type="transmembrane region" description="Helical" evidence="1">
    <location>
        <begin position="124"/>
        <end position="144"/>
    </location>
</feature>
<dbReference type="Pfam" id="PF06376">
    <property type="entry name" value="AGP"/>
    <property type="match status" value="2"/>
</dbReference>
<dbReference type="Gramene" id="TVU33912">
    <property type="protein sequence ID" value="TVU33912"/>
    <property type="gene ID" value="EJB05_15727"/>
</dbReference>
<feature type="non-terminal residue" evidence="3">
    <location>
        <position position="1"/>
    </location>
</feature>
<gene>
    <name evidence="3" type="ORF">EJB05_15727</name>
</gene>
<keyword evidence="2" id="KW-0732">Signal</keyword>
<dbReference type="EMBL" id="RWGY01000009">
    <property type="protein sequence ID" value="TVU33912.1"/>
    <property type="molecule type" value="Genomic_DNA"/>
</dbReference>
<evidence type="ECO:0000313" key="3">
    <source>
        <dbReference type="EMBL" id="TVU33912.1"/>
    </source>
</evidence>
<evidence type="ECO:0000256" key="1">
    <source>
        <dbReference type="SAM" id="Phobius"/>
    </source>
</evidence>
<dbReference type="OrthoDB" id="651403at2759"/>
<protein>
    <submittedName>
        <fullName evidence="3">Uncharacterized protein</fullName>
    </submittedName>
</protein>
<name>A0A5J9VC96_9POAL</name>
<sequence length="145" mass="15591">MAATTVNALLFTAFFSRLMQLSMAQDKPAAARARVVDATAIDQAIAYLLMFAALFVTYFAHSSDASCLVHNNSIEQSRAGAATMAAVKVYVLLFTALFFSGLMQLSMAQDKPATATARVVDATAIDQAIAYLLMFAALFVTYFAH</sequence>